<keyword evidence="1" id="KW-0203">Cytokinin biosynthesis</keyword>
<dbReference type="EMBL" id="LCRD01000069">
    <property type="protein sequence ID" value="KKW28532.1"/>
    <property type="molecule type" value="Genomic_DNA"/>
</dbReference>
<dbReference type="Proteomes" id="UP000034846">
    <property type="component" value="Unassembled WGS sequence"/>
</dbReference>
<dbReference type="SUPFAM" id="SSF102405">
    <property type="entry name" value="MCP/YpsA-like"/>
    <property type="match status" value="1"/>
</dbReference>
<comment type="similarity">
    <text evidence="1">Belongs to the LOG family.</text>
</comment>
<dbReference type="InterPro" id="IPR052341">
    <property type="entry name" value="LOG_family_nucleotidases"/>
</dbReference>
<accession>A0A0G1ZKF8</accession>
<evidence type="ECO:0000256" key="1">
    <source>
        <dbReference type="RuleBase" id="RU363015"/>
    </source>
</evidence>
<dbReference type="PANTHER" id="PTHR43393">
    <property type="entry name" value="CYTOKININ RIBOSIDE 5'-MONOPHOSPHATE PHOSPHORIBOHYDROLASE"/>
    <property type="match status" value="1"/>
</dbReference>
<protein>
    <recommendedName>
        <fullName evidence="1">Cytokinin riboside 5'-monophosphate phosphoribohydrolase</fullName>
        <ecNumber evidence="1">3.2.2.n1</ecNumber>
    </recommendedName>
</protein>
<dbReference type="InterPro" id="IPR005269">
    <property type="entry name" value="LOG"/>
</dbReference>
<dbReference type="GO" id="GO:0005829">
    <property type="term" value="C:cytosol"/>
    <property type="evidence" value="ECO:0007669"/>
    <property type="project" value="TreeGrafter"/>
</dbReference>
<evidence type="ECO:0000313" key="2">
    <source>
        <dbReference type="EMBL" id="KKW28532.1"/>
    </source>
</evidence>
<dbReference type="EC" id="3.2.2.n1" evidence="1"/>
<dbReference type="PANTHER" id="PTHR43393:SF3">
    <property type="entry name" value="LYSINE DECARBOXYLASE-LIKE PROTEIN"/>
    <property type="match status" value="1"/>
</dbReference>
<evidence type="ECO:0000313" key="3">
    <source>
        <dbReference type="Proteomes" id="UP000034846"/>
    </source>
</evidence>
<comment type="caution">
    <text evidence="2">The sequence shown here is derived from an EMBL/GenBank/DDBJ whole genome shotgun (WGS) entry which is preliminary data.</text>
</comment>
<dbReference type="GO" id="GO:0016787">
    <property type="term" value="F:hydrolase activity"/>
    <property type="evidence" value="ECO:0007669"/>
    <property type="project" value="UniProtKB-KW"/>
</dbReference>
<keyword evidence="1" id="KW-0378">Hydrolase</keyword>
<dbReference type="Gene3D" id="3.40.50.450">
    <property type="match status" value="1"/>
</dbReference>
<dbReference type="Pfam" id="PF03641">
    <property type="entry name" value="Lysine_decarbox"/>
    <property type="match status" value="1"/>
</dbReference>
<dbReference type="GO" id="GO:0009691">
    <property type="term" value="P:cytokinin biosynthetic process"/>
    <property type="evidence" value="ECO:0007669"/>
    <property type="project" value="UniProtKB-UniRule"/>
</dbReference>
<reference evidence="2 3" key="1">
    <citation type="journal article" date="2015" name="Nature">
        <title>rRNA introns, odd ribosomes, and small enigmatic genomes across a large radiation of phyla.</title>
        <authorList>
            <person name="Brown C.T."/>
            <person name="Hug L.A."/>
            <person name="Thomas B.C."/>
            <person name="Sharon I."/>
            <person name="Castelle C.J."/>
            <person name="Singh A."/>
            <person name="Wilkins M.J."/>
            <person name="Williams K.H."/>
            <person name="Banfield J.F."/>
        </authorList>
    </citation>
    <scope>NUCLEOTIDE SEQUENCE [LARGE SCALE GENOMIC DNA]</scope>
</reference>
<proteinExistence type="inferred from homology"/>
<dbReference type="AlphaFoldDB" id="A0A0G1ZKF8"/>
<dbReference type="InterPro" id="IPR031100">
    <property type="entry name" value="LOG_fam"/>
</dbReference>
<dbReference type="NCBIfam" id="TIGR00730">
    <property type="entry name" value="Rossman fold protein, TIGR00730 family"/>
    <property type="match status" value="1"/>
</dbReference>
<dbReference type="PATRIC" id="fig|1618989.3.peg.864"/>
<gene>
    <name evidence="2" type="ORF">UY72_C0069G0006</name>
</gene>
<name>A0A0G1ZKF8_9BACT</name>
<organism evidence="2 3">
    <name type="scientific">Candidatus Uhrbacteria bacterium GW2011_GWD2_52_7</name>
    <dbReference type="NCBI Taxonomy" id="1618989"/>
    <lineage>
        <taxon>Bacteria</taxon>
        <taxon>Candidatus Uhriibacteriota</taxon>
    </lineage>
</organism>
<sequence>MDIFRSVSSTIDRSDAPVRIPLTEQERSVGFAPPKMSDLTWRIFRIMAEFVEGFQFLSRTEREVSIFGSARIPATHRWYKEAEVLGQLLASHRYTVVTGGGPGVMEAANKGAFEKGGVSVGLNIQLPQEQRTNPYVTMSHAFHYFFTRKVMLAASSQAYVFFPGGFGTLDEAFEILTLIQTGKSERVPTVFVGKDYWGPLVAWLESTVYGTYDAIDRNDLKLIHVVDTAEEAFALVSASKERTMF</sequence>